<dbReference type="SUPFAM" id="SSF51735">
    <property type="entry name" value="NAD(P)-binding Rossmann-fold domains"/>
    <property type="match status" value="1"/>
</dbReference>
<dbReference type="InterPro" id="IPR036291">
    <property type="entry name" value="NAD(P)-bd_dom_sf"/>
</dbReference>
<dbReference type="InterPro" id="IPR006140">
    <property type="entry name" value="D-isomer_DH_NAD-bd"/>
</dbReference>
<evidence type="ECO:0000259" key="5">
    <source>
        <dbReference type="Pfam" id="PF02826"/>
    </source>
</evidence>
<dbReference type="Proteomes" id="UP001596439">
    <property type="component" value="Unassembled WGS sequence"/>
</dbReference>
<dbReference type="InterPro" id="IPR050223">
    <property type="entry name" value="D-isomer_2-hydroxyacid_DH"/>
</dbReference>
<keyword evidence="7" id="KW-1185">Reference proteome</keyword>
<dbReference type="Pfam" id="PF02826">
    <property type="entry name" value="2-Hacid_dh_C"/>
    <property type="match status" value="1"/>
</dbReference>
<dbReference type="Pfam" id="PF00389">
    <property type="entry name" value="2-Hacid_dh"/>
    <property type="match status" value="1"/>
</dbReference>
<reference evidence="7" key="1">
    <citation type="journal article" date="2019" name="Int. J. Syst. Evol. Microbiol.">
        <title>The Global Catalogue of Microorganisms (GCM) 10K type strain sequencing project: providing services to taxonomists for standard genome sequencing and annotation.</title>
        <authorList>
            <consortium name="The Broad Institute Genomics Platform"/>
            <consortium name="The Broad Institute Genome Sequencing Center for Infectious Disease"/>
            <person name="Wu L."/>
            <person name="Ma J."/>
        </authorList>
    </citation>
    <scope>NUCLEOTIDE SEQUENCE [LARGE SCALE GENOMIC DNA]</scope>
    <source>
        <strain evidence="7">CCUG 55590</strain>
    </source>
</reference>
<evidence type="ECO:0000313" key="6">
    <source>
        <dbReference type="EMBL" id="MFC7388913.1"/>
    </source>
</evidence>
<sequence length="303" mass="34499">MNVWVTGMRLSLDQQAQLEQLGHNVTILQKESEIQERDVSEVEVLVCQNVFAYRALEDFPRLKVVQAVSAGLDRLPVEALKEKGIRIYNAGDTYAVPMAEWVVWQLLDFMKHGAAFREKQQNRQWEKERRLLELTGKTVTLLGVGNVSEAIAKRLRAFDMHLIGVGHREKDVPFVDRYVLLDELHDVLKESDVVILALPLKDETYHLIDRDALAAMKEDAILINVARGAIIDEEALVETLQEGKFFGVALDVFETEPIQPSHPLYEFAWVSLTPHNSYVSDQVNNRLFQNVLANLQNEQPSTT</sequence>
<evidence type="ECO:0000313" key="7">
    <source>
        <dbReference type="Proteomes" id="UP001596439"/>
    </source>
</evidence>
<organism evidence="6 7">
    <name type="scientific">Exiguobacterium aestuarii</name>
    <dbReference type="NCBI Taxonomy" id="273527"/>
    <lineage>
        <taxon>Bacteria</taxon>
        <taxon>Bacillati</taxon>
        <taxon>Bacillota</taxon>
        <taxon>Bacilli</taxon>
        <taxon>Bacillales</taxon>
        <taxon>Bacillales Family XII. Incertae Sedis</taxon>
        <taxon>Exiguobacterium</taxon>
    </lineage>
</organism>
<dbReference type="SUPFAM" id="SSF52283">
    <property type="entry name" value="Formate/glycerate dehydrogenase catalytic domain-like"/>
    <property type="match status" value="1"/>
</dbReference>
<accession>A0ABW2PMV3</accession>
<gene>
    <name evidence="6" type="ORF">ACFQO8_02080</name>
</gene>
<evidence type="ECO:0000256" key="1">
    <source>
        <dbReference type="ARBA" id="ARBA00005854"/>
    </source>
</evidence>
<dbReference type="PANTHER" id="PTHR10996:SF283">
    <property type="entry name" value="GLYOXYLATE_HYDROXYPYRUVATE REDUCTASE B"/>
    <property type="match status" value="1"/>
</dbReference>
<evidence type="ECO:0000256" key="3">
    <source>
        <dbReference type="RuleBase" id="RU003719"/>
    </source>
</evidence>
<keyword evidence="2 3" id="KW-0560">Oxidoreductase</keyword>
<name>A0ABW2PMV3_9BACL</name>
<comment type="similarity">
    <text evidence="1 3">Belongs to the D-isomer specific 2-hydroxyacid dehydrogenase family.</text>
</comment>
<dbReference type="PANTHER" id="PTHR10996">
    <property type="entry name" value="2-HYDROXYACID DEHYDROGENASE-RELATED"/>
    <property type="match status" value="1"/>
</dbReference>
<dbReference type="InterPro" id="IPR029753">
    <property type="entry name" value="D-isomer_DH_CS"/>
</dbReference>
<feature type="domain" description="D-isomer specific 2-hydroxyacid dehydrogenase NAD-binding" evidence="5">
    <location>
        <begin position="104"/>
        <end position="276"/>
    </location>
</feature>
<evidence type="ECO:0000256" key="2">
    <source>
        <dbReference type="ARBA" id="ARBA00023002"/>
    </source>
</evidence>
<dbReference type="EMBL" id="JBHTCE010000001">
    <property type="protein sequence ID" value="MFC7388913.1"/>
    <property type="molecule type" value="Genomic_DNA"/>
</dbReference>
<dbReference type="InterPro" id="IPR006139">
    <property type="entry name" value="D-isomer_2_OHA_DH_cat_dom"/>
</dbReference>
<evidence type="ECO:0000259" key="4">
    <source>
        <dbReference type="Pfam" id="PF00389"/>
    </source>
</evidence>
<dbReference type="RefSeq" id="WP_214786511.1">
    <property type="nucleotide sequence ID" value="NZ_JANIEL010000019.1"/>
</dbReference>
<protein>
    <submittedName>
        <fullName evidence="6">NAD(P)-dependent oxidoreductase</fullName>
    </submittedName>
</protein>
<dbReference type="Gene3D" id="3.40.50.720">
    <property type="entry name" value="NAD(P)-binding Rossmann-like Domain"/>
    <property type="match status" value="2"/>
</dbReference>
<proteinExistence type="inferred from homology"/>
<comment type="caution">
    <text evidence="6">The sequence shown here is derived from an EMBL/GenBank/DDBJ whole genome shotgun (WGS) entry which is preliminary data.</text>
</comment>
<dbReference type="PROSITE" id="PS00671">
    <property type="entry name" value="D_2_HYDROXYACID_DH_3"/>
    <property type="match status" value="1"/>
</dbReference>
<feature type="domain" description="D-isomer specific 2-hydroxyacid dehydrogenase catalytic" evidence="4">
    <location>
        <begin position="24"/>
        <end position="295"/>
    </location>
</feature>